<reference evidence="2" key="1">
    <citation type="submission" date="2019-08" db="EMBL/GenBank/DDBJ databases">
        <authorList>
            <person name="Kucharzyk K."/>
            <person name="Murdoch R.W."/>
            <person name="Higgins S."/>
            <person name="Loffler F."/>
        </authorList>
    </citation>
    <scope>NUCLEOTIDE SEQUENCE</scope>
</reference>
<evidence type="ECO:0000313" key="2">
    <source>
        <dbReference type="EMBL" id="MPN33762.1"/>
    </source>
</evidence>
<organism evidence="2">
    <name type="scientific">bioreactor metagenome</name>
    <dbReference type="NCBI Taxonomy" id="1076179"/>
    <lineage>
        <taxon>unclassified sequences</taxon>
        <taxon>metagenomes</taxon>
        <taxon>ecological metagenomes</taxon>
    </lineage>
</organism>
<feature type="transmembrane region" description="Helical" evidence="1">
    <location>
        <begin position="21"/>
        <end position="40"/>
    </location>
</feature>
<keyword evidence="1" id="KW-0812">Transmembrane</keyword>
<dbReference type="AlphaFoldDB" id="A0A645H5Z0"/>
<evidence type="ECO:0000256" key="1">
    <source>
        <dbReference type="SAM" id="Phobius"/>
    </source>
</evidence>
<sequence length="119" mass="13429">MFLIALGVISKAFILNEGIKLFLLVFFIVGCGLGLLRLFVNNSIKKMKGKGWKIKVLFFGALLGIGLPFQTWFRTKVLFSMNSEYLPGSIFIMVTGIIFMTTFFVFLKDTMAKSKLEIV</sequence>
<name>A0A645H5Z0_9ZZZZ</name>
<accession>A0A645H5Z0</accession>
<proteinExistence type="predicted"/>
<feature type="transmembrane region" description="Helical" evidence="1">
    <location>
        <begin position="85"/>
        <end position="107"/>
    </location>
</feature>
<gene>
    <name evidence="2" type="ORF">SDC9_181253</name>
</gene>
<protein>
    <submittedName>
        <fullName evidence="2">Uncharacterized protein</fullName>
    </submittedName>
</protein>
<feature type="transmembrane region" description="Helical" evidence="1">
    <location>
        <begin position="52"/>
        <end position="73"/>
    </location>
</feature>
<dbReference type="EMBL" id="VSSQ01086422">
    <property type="protein sequence ID" value="MPN33762.1"/>
    <property type="molecule type" value="Genomic_DNA"/>
</dbReference>
<comment type="caution">
    <text evidence="2">The sequence shown here is derived from an EMBL/GenBank/DDBJ whole genome shotgun (WGS) entry which is preliminary data.</text>
</comment>
<keyword evidence="1" id="KW-0472">Membrane</keyword>
<keyword evidence="1" id="KW-1133">Transmembrane helix</keyword>